<dbReference type="SUPFAM" id="SSF116846">
    <property type="entry name" value="MIT domain"/>
    <property type="match status" value="1"/>
</dbReference>
<dbReference type="EMBL" id="JARQZJ010000044">
    <property type="protein sequence ID" value="KAK9878005.1"/>
    <property type="molecule type" value="Genomic_DNA"/>
</dbReference>
<gene>
    <name evidence="11" type="ORF">WA026_020217</name>
</gene>
<keyword evidence="12" id="KW-1185">Reference proteome</keyword>
<dbReference type="CDD" id="cd22089">
    <property type="entry name" value="F-box_FBXO9"/>
    <property type="match status" value="1"/>
</dbReference>
<dbReference type="Pfam" id="PF19270">
    <property type="entry name" value="FBO_C"/>
    <property type="match status" value="1"/>
</dbReference>
<dbReference type="InterPro" id="IPR019734">
    <property type="entry name" value="TPR_rpt"/>
</dbReference>
<proteinExistence type="predicted"/>
<dbReference type="GO" id="GO:0031146">
    <property type="term" value="P:SCF-dependent proteasomal ubiquitin-dependent protein catabolic process"/>
    <property type="evidence" value="ECO:0007669"/>
    <property type="project" value="TreeGrafter"/>
</dbReference>
<keyword evidence="6 7" id="KW-0802">TPR repeat</keyword>
<evidence type="ECO:0000256" key="4">
    <source>
        <dbReference type="ARBA" id="ARBA00022490"/>
    </source>
</evidence>
<reference evidence="11 12" key="1">
    <citation type="submission" date="2023-03" db="EMBL/GenBank/DDBJ databases">
        <title>Genome insight into feeding habits of ladybird beetles.</title>
        <authorList>
            <person name="Li H.-S."/>
            <person name="Huang Y.-H."/>
            <person name="Pang H."/>
        </authorList>
    </citation>
    <scope>NUCLEOTIDE SEQUENCE [LARGE SCALE GENOMIC DNA]</scope>
    <source>
        <strain evidence="11">SYSU_2023b</strain>
        <tissue evidence="11">Whole body</tissue>
    </source>
</reference>
<comment type="subcellular location">
    <subcellularLocation>
        <location evidence="1">Cytoplasm</location>
    </subcellularLocation>
</comment>
<evidence type="ECO:0000256" key="5">
    <source>
        <dbReference type="ARBA" id="ARBA00022786"/>
    </source>
</evidence>
<feature type="compositionally biased region" description="Basic and acidic residues" evidence="8">
    <location>
        <begin position="1"/>
        <end position="29"/>
    </location>
</feature>
<dbReference type="FunFam" id="1.20.1280.50:FF:000012">
    <property type="entry name" value="F-box only protein 9"/>
    <property type="match status" value="1"/>
</dbReference>
<dbReference type="InterPro" id="IPR036181">
    <property type="entry name" value="MIT_dom_sf"/>
</dbReference>
<feature type="domain" description="F-box" evidence="9">
    <location>
        <begin position="190"/>
        <end position="239"/>
    </location>
</feature>
<dbReference type="Proteomes" id="UP001431783">
    <property type="component" value="Unassembled WGS sequence"/>
</dbReference>
<protein>
    <recommendedName>
        <fullName evidence="3">F-box only protein 9</fullName>
    </recommendedName>
</protein>
<evidence type="ECO:0000313" key="11">
    <source>
        <dbReference type="EMBL" id="KAK9878005.1"/>
    </source>
</evidence>
<dbReference type="InterPro" id="IPR001810">
    <property type="entry name" value="F-box_dom"/>
</dbReference>
<evidence type="ECO:0000256" key="3">
    <source>
        <dbReference type="ARBA" id="ARBA00019775"/>
    </source>
</evidence>
<dbReference type="GO" id="GO:0019005">
    <property type="term" value="C:SCF ubiquitin ligase complex"/>
    <property type="evidence" value="ECO:0007669"/>
    <property type="project" value="TreeGrafter"/>
</dbReference>
<evidence type="ECO:0000313" key="12">
    <source>
        <dbReference type="Proteomes" id="UP001431783"/>
    </source>
</evidence>
<dbReference type="PANTHER" id="PTHR12874:SF29">
    <property type="entry name" value="F-BOX ONLY PROTEIN 9"/>
    <property type="match status" value="1"/>
</dbReference>
<dbReference type="SUPFAM" id="SSF81383">
    <property type="entry name" value="F-box domain"/>
    <property type="match status" value="1"/>
</dbReference>
<evidence type="ECO:0000256" key="7">
    <source>
        <dbReference type="PROSITE-ProRule" id="PRU00339"/>
    </source>
</evidence>
<evidence type="ECO:0000259" key="10">
    <source>
        <dbReference type="Pfam" id="PF19270"/>
    </source>
</evidence>
<dbReference type="InterPro" id="IPR045464">
    <property type="entry name" value="Hrt3/FBXO9_C"/>
</dbReference>
<dbReference type="Pfam" id="PF12937">
    <property type="entry name" value="F-box-like"/>
    <property type="match status" value="1"/>
</dbReference>
<evidence type="ECO:0000256" key="2">
    <source>
        <dbReference type="ARBA" id="ARBA00004906"/>
    </source>
</evidence>
<dbReference type="AlphaFoldDB" id="A0AAW1U656"/>
<dbReference type="PANTHER" id="PTHR12874">
    <property type="entry name" value="F-BOX ONLY PROTEIN 48-RELATED"/>
    <property type="match status" value="1"/>
</dbReference>
<name>A0AAW1U656_9CUCU</name>
<evidence type="ECO:0000256" key="1">
    <source>
        <dbReference type="ARBA" id="ARBA00004496"/>
    </source>
</evidence>
<feature type="region of interest" description="Disordered" evidence="8">
    <location>
        <begin position="1"/>
        <end position="44"/>
    </location>
</feature>
<dbReference type="GO" id="GO:0005737">
    <property type="term" value="C:cytoplasm"/>
    <property type="evidence" value="ECO:0007669"/>
    <property type="project" value="UniProtKB-SubCell"/>
</dbReference>
<dbReference type="Gene3D" id="1.20.1280.50">
    <property type="match status" value="1"/>
</dbReference>
<organism evidence="11 12">
    <name type="scientific">Henosepilachna vigintioctopunctata</name>
    <dbReference type="NCBI Taxonomy" id="420089"/>
    <lineage>
        <taxon>Eukaryota</taxon>
        <taxon>Metazoa</taxon>
        <taxon>Ecdysozoa</taxon>
        <taxon>Arthropoda</taxon>
        <taxon>Hexapoda</taxon>
        <taxon>Insecta</taxon>
        <taxon>Pterygota</taxon>
        <taxon>Neoptera</taxon>
        <taxon>Endopterygota</taxon>
        <taxon>Coleoptera</taxon>
        <taxon>Polyphaga</taxon>
        <taxon>Cucujiformia</taxon>
        <taxon>Coccinelloidea</taxon>
        <taxon>Coccinellidae</taxon>
        <taxon>Epilachninae</taxon>
        <taxon>Epilachnini</taxon>
        <taxon>Henosepilachna</taxon>
    </lineage>
</organism>
<keyword evidence="5" id="KW-0833">Ubl conjugation pathway</keyword>
<evidence type="ECO:0000256" key="8">
    <source>
        <dbReference type="SAM" id="MobiDB-lite"/>
    </source>
</evidence>
<dbReference type="InterPro" id="IPR036047">
    <property type="entry name" value="F-box-like_dom_sf"/>
</dbReference>
<evidence type="ECO:0000256" key="6">
    <source>
        <dbReference type="ARBA" id="ARBA00022803"/>
    </source>
</evidence>
<comment type="pathway">
    <text evidence="2">Protein modification; protein ubiquitination.</text>
</comment>
<accession>A0AAW1U656</accession>
<comment type="caution">
    <text evidence="11">The sequence shown here is derived from an EMBL/GenBank/DDBJ whole genome shotgun (WGS) entry which is preliminary data.</text>
</comment>
<dbReference type="PROSITE" id="PS50005">
    <property type="entry name" value="TPR"/>
    <property type="match status" value="1"/>
</dbReference>
<evidence type="ECO:0000259" key="9">
    <source>
        <dbReference type="Pfam" id="PF12937"/>
    </source>
</evidence>
<keyword evidence="4" id="KW-0963">Cytoplasm</keyword>
<feature type="domain" description="F-box protein Hrt3/FBXO9 C-terminal" evidence="10">
    <location>
        <begin position="256"/>
        <end position="363"/>
    </location>
</feature>
<feature type="repeat" description="TPR" evidence="7">
    <location>
        <begin position="86"/>
        <end position="119"/>
    </location>
</feature>
<sequence>MDSKETRTIDGRKAESNLEHSPNENKQEDSSSSSHDNSFQDQLQDFRNKWKKELQLSVLEVREETDNVPSDVKNDDENISDYENTAKSVFLKGVDMEKKGKLYEAIQFYRKAIQMVPDIEKKIQDSSKLTNDNNSSFENQENSEIIEIRDVSNEYNNISIENNLIPKIKNKLSKQKSICREKLHQETTHISVLPIEIILHILKWVVSADLDLVSLEMFGQVCRGFYLCARDSEIWKLACVKVWGIQCGKSPGSYRTWRQMFINRSRLRYNGCYISKTTYIRHGENNFQDQFYRPWHLVAYFRYLRFFPDGVVLMLTSPDEPSQCVTQLRHRNIRSPVLSGYYRLKDDRVSLIIYRPDNLLNQNFKRNRNRESTDNSKQSFHMELQILDHKNKKHVQLQWIHYSVKKTTRTGDVNECVFDLVNNKFPSFWFSRVRSYTKESETSL</sequence>